<dbReference type="InterPro" id="IPR011990">
    <property type="entry name" value="TPR-like_helical_dom_sf"/>
</dbReference>
<name>A9P1G1_PICSI</name>
<keyword evidence="1" id="KW-0677">Repeat</keyword>
<dbReference type="InterPro" id="IPR044578">
    <property type="entry name" value="BIR6-like"/>
</dbReference>
<dbReference type="Pfam" id="PF13041">
    <property type="entry name" value="PPR_2"/>
    <property type="match status" value="1"/>
</dbReference>
<dbReference type="EMBL" id="EF087482">
    <property type="protein sequence ID" value="ABK26722.1"/>
    <property type="molecule type" value="mRNA"/>
</dbReference>
<dbReference type="PANTHER" id="PTHR47003">
    <property type="entry name" value="OS01G0970900 PROTEIN"/>
    <property type="match status" value="1"/>
</dbReference>
<dbReference type="PANTHER" id="PTHR47003:SF11">
    <property type="entry name" value="PPR SUPERFAMILY PROTEIN"/>
    <property type="match status" value="1"/>
</dbReference>
<accession>A9P1G1</accession>
<dbReference type="GO" id="GO:0008380">
    <property type="term" value="P:RNA splicing"/>
    <property type="evidence" value="ECO:0007669"/>
    <property type="project" value="InterPro"/>
</dbReference>
<organism evidence="3">
    <name type="scientific">Picea sitchensis</name>
    <name type="common">Sitka spruce</name>
    <name type="synonym">Pinus sitchensis</name>
    <dbReference type="NCBI Taxonomy" id="3332"/>
    <lineage>
        <taxon>Eukaryota</taxon>
        <taxon>Viridiplantae</taxon>
        <taxon>Streptophyta</taxon>
        <taxon>Embryophyta</taxon>
        <taxon>Tracheophyta</taxon>
        <taxon>Spermatophyta</taxon>
        <taxon>Pinopsida</taxon>
        <taxon>Pinidae</taxon>
        <taxon>Conifers I</taxon>
        <taxon>Pinales</taxon>
        <taxon>Pinaceae</taxon>
        <taxon>Picea</taxon>
    </lineage>
</organism>
<evidence type="ECO:0000313" key="3">
    <source>
        <dbReference type="EMBL" id="ABK26722.1"/>
    </source>
</evidence>
<sequence>MLKFLSAKASPQKWRRFVHSSAQTRTLDGDRLQAKSLKKICKILTSSPTADVSEVLQKSKVEASPKLVEEVLMRFENAGMQAYRFFEWAGKQQDYAHSVEAYHIIIDSLGKIQQYGLMWTVVNLMKIKGVLTKETFAIIMRRYARAKKIEEAVYTFDTMEKFGVLPDLEAFNSLLSALCKCKKVRKAQEVFDLMKVRQ</sequence>
<dbReference type="Gene3D" id="1.25.40.10">
    <property type="entry name" value="Tetratricopeptide repeat domain"/>
    <property type="match status" value="1"/>
</dbReference>
<dbReference type="NCBIfam" id="TIGR00756">
    <property type="entry name" value="PPR"/>
    <property type="match status" value="2"/>
</dbReference>
<dbReference type="AlphaFoldDB" id="A9P1G1"/>
<feature type="repeat" description="PPR" evidence="2">
    <location>
        <begin position="167"/>
        <end position="198"/>
    </location>
</feature>
<protein>
    <recommendedName>
        <fullName evidence="4">Pentacotripeptide-repeat region of PRORP domain-containing protein</fullName>
    </recommendedName>
</protein>
<evidence type="ECO:0008006" key="4">
    <source>
        <dbReference type="Google" id="ProtNLM"/>
    </source>
</evidence>
<reference evidence="3" key="1">
    <citation type="journal article" date="2008" name="BMC Genomics">
        <title>A conifer genomics resource of 200,000 spruce (Picea spp.) ESTs and 6,464 high-quality, sequence-finished full-length cDNAs for Sitka spruce (Picea sitchensis).</title>
        <authorList>
            <person name="Ralph S.G."/>
            <person name="Chun H.J."/>
            <person name="Kolosova N."/>
            <person name="Cooper D."/>
            <person name="Oddy C."/>
            <person name="Ritland C.E."/>
            <person name="Kirkpatrick R."/>
            <person name="Moore R."/>
            <person name="Barber S."/>
            <person name="Holt R.A."/>
            <person name="Jones S.J."/>
            <person name="Marra M.A."/>
            <person name="Douglas C.J."/>
            <person name="Ritland K."/>
            <person name="Bohlmann J."/>
        </authorList>
    </citation>
    <scope>NUCLEOTIDE SEQUENCE</scope>
    <source>
        <tissue evidence="3">Bark</tissue>
    </source>
</reference>
<dbReference type="OMA" id="PHADRIC"/>
<dbReference type="PROSITE" id="PS51375">
    <property type="entry name" value="PPR"/>
    <property type="match status" value="2"/>
</dbReference>
<proteinExistence type="evidence at transcript level"/>
<evidence type="ECO:0000256" key="2">
    <source>
        <dbReference type="PROSITE-ProRule" id="PRU00708"/>
    </source>
</evidence>
<dbReference type="InterPro" id="IPR002885">
    <property type="entry name" value="PPR_rpt"/>
</dbReference>
<evidence type="ECO:0000256" key="1">
    <source>
        <dbReference type="ARBA" id="ARBA00022737"/>
    </source>
</evidence>
<feature type="repeat" description="PPR" evidence="2">
    <location>
        <begin position="132"/>
        <end position="166"/>
    </location>
</feature>